<dbReference type="KEGG" id="oxy:HCG48_23230"/>
<dbReference type="GO" id="GO:0016887">
    <property type="term" value="F:ATP hydrolysis activity"/>
    <property type="evidence" value="ECO:0007669"/>
    <property type="project" value="InterPro"/>
</dbReference>
<evidence type="ECO:0000313" key="7">
    <source>
        <dbReference type="Proteomes" id="UP000500857"/>
    </source>
</evidence>
<dbReference type="InterPro" id="IPR050773">
    <property type="entry name" value="CbxX/CfxQ_RuBisCO_ESX"/>
</dbReference>
<dbReference type="PRINTS" id="PR00819">
    <property type="entry name" value="CBXCFQXSUPER"/>
</dbReference>
<dbReference type="SUPFAM" id="SSF52540">
    <property type="entry name" value="P-loop containing nucleoside triphosphate hydrolases"/>
    <property type="match status" value="2"/>
</dbReference>
<keyword evidence="3" id="KW-0067">ATP-binding</keyword>
<dbReference type="EMBL" id="CP051167">
    <property type="protein sequence ID" value="QIZ73152.1"/>
    <property type="molecule type" value="Genomic_DNA"/>
</dbReference>
<dbReference type="InterPro" id="IPR027417">
    <property type="entry name" value="P-loop_NTPase"/>
</dbReference>
<organism evidence="6 7">
    <name type="scientific">Oxynema aestuarii AP17</name>
    <dbReference type="NCBI Taxonomy" id="2064643"/>
    <lineage>
        <taxon>Bacteria</taxon>
        <taxon>Bacillati</taxon>
        <taxon>Cyanobacteriota</taxon>
        <taxon>Cyanophyceae</taxon>
        <taxon>Oscillatoriophycideae</taxon>
        <taxon>Oscillatoriales</taxon>
        <taxon>Oscillatoriaceae</taxon>
        <taxon>Oxynema</taxon>
        <taxon>Oxynema aestuarii</taxon>
    </lineage>
</organism>
<evidence type="ECO:0000259" key="5">
    <source>
        <dbReference type="SMART" id="SM00382"/>
    </source>
</evidence>
<name>A0A6H1U2Q6_9CYAN</name>
<dbReference type="FunFam" id="3.40.50.300:FF:000216">
    <property type="entry name" value="Type VII secretion ATPase EccA"/>
    <property type="match status" value="2"/>
</dbReference>
<evidence type="ECO:0000256" key="4">
    <source>
        <dbReference type="SAM" id="MobiDB-lite"/>
    </source>
</evidence>
<evidence type="ECO:0000256" key="3">
    <source>
        <dbReference type="ARBA" id="ARBA00022840"/>
    </source>
</evidence>
<evidence type="ECO:0000313" key="6">
    <source>
        <dbReference type="EMBL" id="QIZ73152.1"/>
    </source>
</evidence>
<evidence type="ECO:0000256" key="2">
    <source>
        <dbReference type="ARBA" id="ARBA00022741"/>
    </source>
</evidence>
<proteinExistence type="inferred from homology"/>
<dbReference type="PANTHER" id="PTHR43392">
    <property type="entry name" value="AAA-TYPE ATPASE FAMILY PROTEIN / ANKYRIN REPEAT FAMILY PROTEIN"/>
    <property type="match status" value="1"/>
</dbReference>
<dbReference type="GO" id="GO:0005524">
    <property type="term" value="F:ATP binding"/>
    <property type="evidence" value="ECO:0007669"/>
    <property type="project" value="UniProtKB-KW"/>
</dbReference>
<feature type="domain" description="AAA+ ATPase" evidence="5">
    <location>
        <begin position="350"/>
        <end position="488"/>
    </location>
</feature>
<dbReference type="Pfam" id="PF17866">
    <property type="entry name" value="AAA_lid_6"/>
    <property type="match status" value="2"/>
</dbReference>
<dbReference type="Proteomes" id="UP000500857">
    <property type="component" value="Chromosome"/>
</dbReference>
<accession>A0A6H1U2Q6</accession>
<dbReference type="CDD" id="cd00009">
    <property type="entry name" value="AAA"/>
    <property type="match status" value="2"/>
</dbReference>
<keyword evidence="7" id="KW-1185">Reference proteome</keyword>
<protein>
    <submittedName>
        <fullName evidence="6">AAA family ATPase</fullName>
    </submittedName>
</protein>
<dbReference type="InterPro" id="IPR003959">
    <property type="entry name" value="ATPase_AAA_core"/>
</dbReference>
<dbReference type="RefSeq" id="WP_168571298.1">
    <property type="nucleotide sequence ID" value="NZ_CP051167.1"/>
</dbReference>
<dbReference type="PANTHER" id="PTHR43392:SF2">
    <property type="entry name" value="AAA-TYPE ATPASE FAMILY PROTEIN _ ANKYRIN REPEAT FAMILY PROTEIN"/>
    <property type="match status" value="1"/>
</dbReference>
<keyword evidence="2" id="KW-0547">Nucleotide-binding</keyword>
<comment type="similarity">
    <text evidence="1">Belongs to the CbxX/CfxQ family.</text>
</comment>
<dbReference type="InterPro" id="IPR000641">
    <property type="entry name" value="CbxX/CfxQ"/>
</dbReference>
<dbReference type="Pfam" id="PF00004">
    <property type="entry name" value="AAA"/>
    <property type="match status" value="2"/>
</dbReference>
<feature type="region of interest" description="Disordered" evidence="4">
    <location>
        <begin position="72"/>
        <end position="132"/>
    </location>
</feature>
<dbReference type="Gene3D" id="1.10.8.60">
    <property type="match status" value="1"/>
</dbReference>
<dbReference type="InterPro" id="IPR041627">
    <property type="entry name" value="AAA_lid_6"/>
</dbReference>
<dbReference type="InterPro" id="IPR003593">
    <property type="entry name" value="AAA+_ATPase"/>
</dbReference>
<dbReference type="AlphaFoldDB" id="A0A6H1U2Q6"/>
<sequence length="852" mass="95943">MVERVTSGLNLHAGDRFFVLYGTQTSDSFCTEDLVLQDIESILHHYLKSRGYDRIVFYSGVKKLYFLDRPSRDRTRLQPSADPSTPPPTDRPMQVTPGPLGRKRRLLGKQTASSNPAVSPSPAPSTEARPPQRLQDVQILPYFETLMQDTRQKSAIVFANAEDLANFDNRRELFGRTLEWSRLPPSNRNLCIFIFHHETIDRLQGFCQQVGFTFLSNYAINRQQGDRRSCNLVRLAAPSAKEIEALSDYFRLKFGKAVPWENRAKLMQWMAAENRSLNTWYDRFNESEEISLKAARSRRWLTGDVSETPALQRLEGAIGLQNVKETIRRRARSLQVQQERAKQGKAIDPPRLHLVFKGNPGTGKTTVARLIGEIYRDLGLLQRGHLVEVGGRDLVAGYVGQTHLRTNETIDRAIDGVLFVDEAYGLTEGGDGDFGREAIETLLKRLEDDRDRFAAIVAGYPAKMDAFLDANPGLRRRFPTEIIFADYTPDELLGILQQCVAAVAADLSPDLEGTLLDVFAQLYAERDENFGNAGLVENLFQELDERRSLRVIETGSDPVRSPFELADLPQKYRELADRGKGDRETLDTLLAQLDRLAGLRSVKAAIGELVETQLANRRLREAGLDPDGESHTYHMVFTGNPGTGKTTVARLVGKIFKALGLLKKGDFHEVGRPDLVAGYVGQTAAKTVGAIDRAIDGVLFIDEAYALSRGHATDFGREAIDTLVPYLENYRDRLVVIFAGYSREMAEFLAANSGLTSRIAYQIEFPDYDPDELHQIFLSLCEQSRRICPPEVSEKVRDWCQDLYANRPSNFGNGREIRNFYEGMVKRQKSRIVRENLSGEAMLRFAIADLPK</sequence>
<dbReference type="SMART" id="SM00382">
    <property type="entry name" value="AAA"/>
    <property type="match status" value="2"/>
</dbReference>
<gene>
    <name evidence="6" type="ORF">HCG48_23230</name>
</gene>
<reference evidence="6 7" key="1">
    <citation type="submission" date="2020-04" db="EMBL/GenBank/DDBJ databases">
        <authorList>
            <person name="Basu S."/>
            <person name="Maruthanayagam V."/>
            <person name="Chakraborty S."/>
            <person name="Pramanik A."/>
            <person name="Mukherjee J."/>
            <person name="Brink B."/>
        </authorList>
    </citation>
    <scope>NUCLEOTIDE SEQUENCE [LARGE SCALE GENOMIC DNA]</scope>
    <source>
        <strain evidence="6 7">AP17</strain>
    </source>
</reference>
<evidence type="ECO:0000256" key="1">
    <source>
        <dbReference type="ARBA" id="ARBA00010378"/>
    </source>
</evidence>
<dbReference type="Gene3D" id="3.40.50.300">
    <property type="entry name" value="P-loop containing nucleotide triphosphate hydrolases"/>
    <property type="match status" value="2"/>
</dbReference>
<feature type="domain" description="AAA+ ATPase" evidence="5">
    <location>
        <begin position="631"/>
        <end position="769"/>
    </location>
</feature>